<protein>
    <submittedName>
        <fullName evidence="1">Viral Gp157 protein</fullName>
    </submittedName>
</protein>
<dbReference type="RefSeq" id="WP_116517669.1">
    <property type="nucleotide sequence ID" value="NZ_JACCEX010000001.1"/>
</dbReference>
<evidence type="ECO:0000313" key="1">
    <source>
        <dbReference type="EMBL" id="PVY68604.1"/>
    </source>
</evidence>
<dbReference type="OrthoDB" id="8611610at2"/>
<organism evidence="1 2">
    <name type="scientific">Pusillimonas noertemannii</name>
    <dbReference type="NCBI Taxonomy" id="305977"/>
    <lineage>
        <taxon>Bacteria</taxon>
        <taxon>Pseudomonadati</taxon>
        <taxon>Pseudomonadota</taxon>
        <taxon>Betaproteobacteria</taxon>
        <taxon>Burkholderiales</taxon>
        <taxon>Alcaligenaceae</taxon>
        <taxon>Pusillimonas</taxon>
    </lineage>
</organism>
<comment type="caution">
    <text evidence="1">The sequence shown here is derived from an EMBL/GenBank/DDBJ whole genome shotgun (WGS) entry which is preliminary data.</text>
</comment>
<dbReference type="InterPro" id="IPR008840">
    <property type="entry name" value="Sipho_Gp157"/>
</dbReference>
<dbReference type="AlphaFoldDB" id="A0A2U1CS03"/>
<reference evidence="1 2" key="1">
    <citation type="submission" date="2018-04" db="EMBL/GenBank/DDBJ databases">
        <title>Genomic Encyclopedia of Type Strains, Phase IV (KMG-IV): sequencing the most valuable type-strain genomes for metagenomic binning, comparative biology and taxonomic classification.</title>
        <authorList>
            <person name="Goeker M."/>
        </authorList>
    </citation>
    <scope>NUCLEOTIDE SEQUENCE [LARGE SCALE GENOMIC DNA]</scope>
    <source>
        <strain evidence="1 2">DSM 10065</strain>
    </source>
</reference>
<dbReference type="EMBL" id="QEKO01000001">
    <property type="protein sequence ID" value="PVY68604.1"/>
    <property type="molecule type" value="Genomic_DNA"/>
</dbReference>
<gene>
    <name evidence="1" type="ORF">C7440_1015</name>
</gene>
<accession>A0A2U1CS03</accession>
<keyword evidence="2" id="KW-1185">Reference proteome</keyword>
<dbReference type="Proteomes" id="UP000246145">
    <property type="component" value="Unassembled WGS sequence"/>
</dbReference>
<proteinExistence type="predicted"/>
<dbReference type="Pfam" id="PF05565">
    <property type="entry name" value="Sipho_Gp157"/>
    <property type="match status" value="1"/>
</dbReference>
<name>A0A2U1CS03_9BURK</name>
<evidence type="ECO:0000313" key="2">
    <source>
        <dbReference type="Proteomes" id="UP000246145"/>
    </source>
</evidence>
<sequence>MSAPALYNLASEYRALAMFLADGDFDLDTISDTIEASGLPDAISEKAQGCEMVARTMEADIPTIDAEIKRLQDLKKARQARADALRKYVLDNMLACNIERIDAPLFSIKVAKNPPKVEIFDERQLPADYLTDPPPPAPVPDKRLMLQALKDGAEIPGAKLTQGFRLAVK</sequence>